<dbReference type="FunFam" id="3.30.300.90:FF:000001">
    <property type="entry name" value="Transcriptional regulator BolA"/>
    <property type="match status" value="1"/>
</dbReference>
<dbReference type="GO" id="GO:0005739">
    <property type="term" value="C:mitochondrion"/>
    <property type="evidence" value="ECO:0007669"/>
    <property type="project" value="TreeGrafter"/>
</dbReference>
<accession>A0A6M2DM37</accession>
<dbReference type="AlphaFoldDB" id="A0A6M2DM37"/>
<evidence type="ECO:0000256" key="1">
    <source>
        <dbReference type="ARBA" id="ARBA00005578"/>
    </source>
</evidence>
<sequence>MNNIISNILKNTVSFRFNCNMSTEQPVTKAIKDKLMKAFEPTHLEIINESYKHNVPKGAETHFKVLVVTEKFTNIPLLKRHRMVNEVLGYELQNGIHALSILAKTPDQWNVDENVVEPSPNCRGGFGK</sequence>
<dbReference type="EMBL" id="GIIL01002171">
    <property type="protein sequence ID" value="NOV45897.1"/>
    <property type="molecule type" value="Transcribed_RNA"/>
</dbReference>
<proteinExistence type="inferred from homology"/>
<keyword evidence="3" id="KW-0238">DNA-binding</keyword>
<organism evidence="3">
    <name type="scientific">Xenopsylla cheopis</name>
    <name type="common">Oriental rat flea</name>
    <name type="synonym">Pulex cheopis</name>
    <dbReference type="NCBI Taxonomy" id="163159"/>
    <lineage>
        <taxon>Eukaryota</taxon>
        <taxon>Metazoa</taxon>
        <taxon>Ecdysozoa</taxon>
        <taxon>Arthropoda</taxon>
        <taxon>Hexapoda</taxon>
        <taxon>Insecta</taxon>
        <taxon>Pterygota</taxon>
        <taxon>Neoptera</taxon>
        <taxon>Endopterygota</taxon>
        <taxon>Siphonaptera</taxon>
        <taxon>Pulicidae</taxon>
        <taxon>Xenopsyllinae</taxon>
        <taxon>Xenopsylla</taxon>
    </lineage>
</organism>
<dbReference type="PANTHER" id="PTHR46229">
    <property type="entry name" value="BOLA TRANSCRIPTION REGULATOR"/>
    <property type="match status" value="1"/>
</dbReference>
<comment type="similarity">
    <text evidence="1 2">Belongs to the BolA/IbaG family.</text>
</comment>
<dbReference type="InterPro" id="IPR002634">
    <property type="entry name" value="BolA"/>
</dbReference>
<reference evidence="3" key="1">
    <citation type="submission" date="2020-03" db="EMBL/GenBank/DDBJ databases">
        <title>Transcriptomic Profiling of the Digestive Tract of the Rat Flea, Xenopsylla cheopis, Following Blood Feeding and Infection with Yersinia pestis.</title>
        <authorList>
            <person name="Bland D.M."/>
            <person name="Martens C.A."/>
            <person name="Virtaneva K."/>
            <person name="Kanakabandi K."/>
            <person name="Long D."/>
            <person name="Rosenke R."/>
            <person name="Saturday G.A."/>
            <person name="Hoyt F.H."/>
            <person name="Bruno D.P."/>
            <person name="Ribeiro J.M.C."/>
            <person name="Hinnebusch J."/>
        </authorList>
    </citation>
    <scope>NUCLEOTIDE SEQUENCE</scope>
</reference>
<evidence type="ECO:0000256" key="2">
    <source>
        <dbReference type="RuleBase" id="RU003860"/>
    </source>
</evidence>
<dbReference type="InterPro" id="IPR036065">
    <property type="entry name" value="BolA-like_sf"/>
</dbReference>
<dbReference type="PANTHER" id="PTHR46229:SF2">
    <property type="entry name" value="BOLA-LIKE PROTEIN 1"/>
    <property type="match status" value="1"/>
</dbReference>
<dbReference type="Pfam" id="PF01722">
    <property type="entry name" value="BolA"/>
    <property type="match status" value="1"/>
</dbReference>
<dbReference type="GO" id="GO:0003677">
    <property type="term" value="F:DNA binding"/>
    <property type="evidence" value="ECO:0007669"/>
    <property type="project" value="UniProtKB-KW"/>
</dbReference>
<dbReference type="GO" id="GO:1990229">
    <property type="term" value="C:iron-sulfur cluster assembly complex"/>
    <property type="evidence" value="ECO:0007669"/>
    <property type="project" value="UniProtKB-ARBA"/>
</dbReference>
<dbReference type="Gene3D" id="3.30.300.90">
    <property type="entry name" value="BolA-like"/>
    <property type="match status" value="1"/>
</dbReference>
<name>A0A6M2DM37_XENCH</name>
<dbReference type="InterPro" id="IPR050961">
    <property type="entry name" value="BolA/IbaG_stress_morph_reg"/>
</dbReference>
<dbReference type="SUPFAM" id="SSF82657">
    <property type="entry name" value="BolA-like"/>
    <property type="match status" value="1"/>
</dbReference>
<dbReference type="PIRSF" id="PIRSF003113">
    <property type="entry name" value="BolA"/>
    <property type="match status" value="1"/>
</dbReference>
<evidence type="ECO:0000313" key="3">
    <source>
        <dbReference type="EMBL" id="NOV45897.1"/>
    </source>
</evidence>
<protein>
    <submittedName>
        <fullName evidence="3">Putative dna-binding transcriptional regulator bola</fullName>
    </submittedName>
</protein>